<sequence length="300" mass="33649">MKDWKSCFVGCKFSLWKKKKVVASFGLHKEEGTASVLLSIESAHYFPRNEIYKARGVSSCFRAGCDIIMTTNLFSNVPVGHWQLHSFQIVQLSSDFPVADYWVPVAALQYAINGIHNFMGLNWRVTLMCGDGTNDVGALKQVRQEIEIYFSFGKLTGNLTKDIPFLSDAPIIESGDVESAKFKAIESDNPISMEDLGQMFGFLLYTSEYVANGKGNTLSIPKVENMGRLNYGQILFDSKGILSPVYLDGKPLLKWKMLPIPLSNLNEPKKINPIFDKPYSNFIKASTRKTLKSSLRMCNL</sequence>
<dbReference type="SUPFAM" id="SSF56784">
    <property type="entry name" value="HAD-like"/>
    <property type="match status" value="1"/>
</dbReference>
<keyword evidence="3" id="KW-1185">Reference proteome</keyword>
<dbReference type="AlphaFoldDB" id="A0AA35YN51"/>
<accession>A0AA35YN51</accession>
<gene>
    <name evidence="2" type="ORF">LSALG_LOCUS17059</name>
</gene>
<dbReference type="EMBL" id="OX465079">
    <property type="protein sequence ID" value="CAI9277116.1"/>
    <property type="molecule type" value="Genomic_DNA"/>
</dbReference>
<dbReference type="Gene3D" id="2.60.120.260">
    <property type="entry name" value="Galactose-binding domain-like"/>
    <property type="match status" value="2"/>
</dbReference>
<evidence type="ECO:0000259" key="1">
    <source>
        <dbReference type="Pfam" id="PF21317"/>
    </source>
</evidence>
<reference evidence="2" key="1">
    <citation type="submission" date="2023-04" db="EMBL/GenBank/DDBJ databases">
        <authorList>
            <person name="Vijverberg K."/>
            <person name="Xiong W."/>
            <person name="Schranz E."/>
        </authorList>
    </citation>
    <scope>NUCLEOTIDE SEQUENCE</scope>
</reference>
<evidence type="ECO:0000313" key="2">
    <source>
        <dbReference type="EMBL" id="CAI9277116.1"/>
    </source>
</evidence>
<dbReference type="Pfam" id="PF21317">
    <property type="entry name" value="BetaGal_ABD_1"/>
    <property type="match status" value="1"/>
</dbReference>
<dbReference type="Proteomes" id="UP001177003">
    <property type="component" value="Chromosome 3"/>
</dbReference>
<feature type="domain" description="Beta-galactosidase 1-like first all-beta" evidence="1">
    <location>
        <begin position="212"/>
        <end position="260"/>
    </location>
</feature>
<organism evidence="2 3">
    <name type="scientific">Lactuca saligna</name>
    <name type="common">Willowleaf lettuce</name>
    <dbReference type="NCBI Taxonomy" id="75948"/>
    <lineage>
        <taxon>Eukaryota</taxon>
        <taxon>Viridiplantae</taxon>
        <taxon>Streptophyta</taxon>
        <taxon>Embryophyta</taxon>
        <taxon>Tracheophyta</taxon>
        <taxon>Spermatophyta</taxon>
        <taxon>Magnoliopsida</taxon>
        <taxon>eudicotyledons</taxon>
        <taxon>Gunneridae</taxon>
        <taxon>Pentapetalae</taxon>
        <taxon>asterids</taxon>
        <taxon>campanulids</taxon>
        <taxon>Asterales</taxon>
        <taxon>Asteraceae</taxon>
        <taxon>Cichorioideae</taxon>
        <taxon>Cichorieae</taxon>
        <taxon>Lactucinae</taxon>
        <taxon>Lactuca</taxon>
    </lineage>
</organism>
<proteinExistence type="predicted"/>
<protein>
    <recommendedName>
        <fullName evidence="1">Beta-galactosidase 1-like first all-beta domain-containing protein</fullName>
    </recommendedName>
</protein>
<dbReference type="InterPro" id="IPR036412">
    <property type="entry name" value="HAD-like_sf"/>
</dbReference>
<name>A0AA35YN51_LACSI</name>
<evidence type="ECO:0000313" key="3">
    <source>
        <dbReference type="Proteomes" id="UP001177003"/>
    </source>
</evidence>
<dbReference type="InterPro" id="IPR048912">
    <property type="entry name" value="BetaGal1-like_ABD1"/>
</dbReference>